<feature type="compositionally biased region" description="Gly residues" evidence="4">
    <location>
        <begin position="119"/>
        <end position="129"/>
    </location>
</feature>
<feature type="coiled-coil region" evidence="3">
    <location>
        <begin position="877"/>
        <end position="911"/>
    </location>
</feature>
<name>A0AAW2I8W2_9NEOP</name>
<feature type="region of interest" description="Disordered" evidence="4">
    <location>
        <begin position="33"/>
        <end position="63"/>
    </location>
</feature>
<feature type="compositionally biased region" description="Polar residues" evidence="4">
    <location>
        <begin position="345"/>
        <end position="355"/>
    </location>
</feature>
<feature type="compositionally biased region" description="Basic and acidic residues" evidence="4">
    <location>
        <begin position="33"/>
        <end position="45"/>
    </location>
</feature>
<accession>A0AAW2I8W2</accession>
<dbReference type="GO" id="GO:0060213">
    <property type="term" value="P:positive regulation of nuclear-transcribed mRNA poly(A) tail shortening"/>
    <property type="evidence" value="ECO:0007669"/>
    <property type="project" value="TreeGrafter"/>
</dbReference>
<feature type="compositionally biased region" description="Basic and acidic residues" evidence="4">
    <location>
        <begin position="718"/>
        <end position="727"/>
    </location>
</feature>
<feature type="region of interest" description="Disordered" evidence="4">
    <location>
        <begin position="714"/>
        <end position="758"/>
    </location>
</feature>
<protein>
    <recommendedName>
        <fullName evidence="5">RRM domain-containing protein</fullName>
    </recommendedName>
</protein>
<feature type="compositionally biased region" description="Polar residues" evidence="4">
    <location>
        <begin position="1323"/>
        <end position="1335"/>
    </location>
</feature>
<dbReference type="PROSITE" id="PS50102">
    <property type="entry name" value="RRM"/>
    <property type="match status" value="1"/>
</dbReference>
<dbReference type="SUPFAM" id="SSF54928">
    <property type="entry name" value="RNA-binding domain, RBD"/>
    <property type="match status" value="1"/>
</dbReference>
<sequence>MKHSPFVGFEKCIMLKCLNLDIPKNILTEELDHSTENENHSRENEGLIPNEKSNCSSSDDNRDNTHLKSHSYTSWFGTINYVCDGPATNARWGIPKGLGLRGGGENSLNAGTSGWGTPAAGGGSGWGGNPPGPPQGQWGANRTPGQPGSNANQQGADFNQNKTQNSNQQQGPQQNQNSAQATQQPTGNNNQPSSTSQNQNQPGASQQNTSWAQAAGKGLSSSNQNQTVAQTSANKQLEQLNNMREALFSMDGWGGQHVNQDTNWDIPGSPEPGGVKTDPQTAGGGATASTAPTWKPNINNGTDLWEATLRNGGQPPPQPQNKTPWGHTPTTNLGGTWGEEDENSDSSNVWTGVSQNNPNNSWPGPNNASNWPGGPEKKAEWTGGTPGASGATWGDPRPMAPELRESLIRNMRNSDGSVMRGDPRGVSGRLNNTSEMWAVQQQQQQQPQQTQQPQQQQQQQQPQQQQPLNKIVPPSGTNQWSGVLPKDVAGMPGNPPKPTGWDEHSPPAQRRNIPNYDDGTSLWGQQHNRAGMQPPGVAPNKNLSHWKDIPGSGNIGRGSMPCPPGMPQNRMPGTGGNVKPDNAVWGHPARNGTWDTHEGGPPVGTAGWTDEAKGPGGGWGGEQPLTSPSWPGGPKPPKTPGWAEEMVDSAWGHPSIQRQQMPKQFPKELQQGNWSSKQFRFLSDMNFKKEDVENALQTNMSLQDALEALNPGRISESWSRRQEEHTFDQSGASFNRGFNPGQQVSFPPSGPGGNVANNPGAAGLLNNLNNPNLATINNMKLLSQQLPTQQTGNQLNQGQQRPGVSQPSPQQLKMLVQQIQMAVQAGYLNHQILNQPLAPQTLILLNQLLQHIKVLQQLNQQQHLLIGGQVPKNSNGALQLTVQITKVKQNIANLQNQISAQQATYVKQQQMVPQGDPPVDIFKSNLSDPLNAIQTNFSDLTLNKESSQSSFQSQQQSRLNQWKLPSLEKDGEGNEFSRAPGTTSKSLLPQSHPSPNINTLLGQTDATWSTVSRSNSDTGWPDSTTSDITPDSKDSQWSSQPPANAFADIIPEFEPGKPWKGTQIKSVEDDPSMTPGSVARSPLSLATIKDTEILSSSSKSSPPDTSTVITIPPLSLSSSPWTFNPTSSSVYTSPLSKLTVSKPGEALPVSGSGDLWLAPGMNKGRGPPPGISTKVPQSNWSSTAGSRCWRSTPSAWGSSWLLLRNLTPQIDGSTLKTLCLQHGPLQNFHLYLNQGVAFAKYSSREEASKAQTALNSCVFGNTTIYAESPGESEVATMLNSLGHAQPQAGPQSGSQTWNLRGQAPPSKQPSVNDTWAAGGGGSNLWQSNPSGSTLWGSEGDSHRTTPSTSLNSFLPPDLLNGESM</sequence>
<dbReference type="EMBL" id="JARGDH010000001">
    <property type="protein sequence ID" value="KAL0278371.1"/>
    <property type="molecule type" value="Genomic_DNA"/>
</dbReference>
<dbReference type="InterPro" id="IPR052068">
    <property type="entry name" value="GW182_domain"/>
</dbReference>
<feature type="compositionally biased region" description="Polar residues" evidence="4">
    <location>
        <begin position="219"/>
        <end position="231"/>
    </location>
</feature>
<dbReference type="Pfam" id="PF00076">
    <property type="entry name" value="RRM_1"/>
    <property type="match status" value="1"/>
</dbReference>
<evidence type="ECO:0000256" key="1">
    <source>
        <dbReference type="ARBA" id="ARBA00022884"/>
    </source>
</evidence>
<dbReference type="GO" id="GO:0005654">
    <property type="term" value="C:nucleoplasm"/>
    <property type="evidence" value="ECO:0007669"/>
    <property type="project" value="TreeGrafter"/>
</dbReference>
<evidence type="ECO:0000313" key="6">
    <source>
        <dbReference type="EMBL" id="KAL0278371.1"/>
    </source>
</evidence>
<dbReference type="InterPro" id="IPR035979">
    <property type="entry name" value="RBD_domain_sf"/>
</dbReference>
<dbReference type="InterPro" id="IPR012677">
    <property type="entry name" value="Nucleotide-bd_a/b_plait_sf"/>
</dbReference>
<dbReference type="CDD" id="cd12435">
    <property type="entry name" value="RRM_GW182_like"/>
    <property type="match status" value="1"/>
</dbReference>
<dbReference type="GO" id="GO:0003723">
    <property type="term" value="F:RNA binding"/>
    <property type="evidence" value="ECO:0007669"/>
    <property type="project" value="UniProtKB-UniRule"/>
</dbReference>
<feature type="compositionally biased region" description="Polar residues" evidence="4">
    <location>
        <begin position="1288"/>
        <end position="1299"/>
    </location>
</feature>
<feature type="compositionally biased region" description="Low complexity" evidence="4">
    <location>
        <begin position="356"/>
        <end position="374"/>
    </location>
</feature>
<evidence type="ECO:0000256" key="4">
    <source>
        <dbReference type="SAM" id="MobiDB-lite"/>
    </source>
</evidence>
<dbReference type="InterPro" id="IPR026805">
    <property type="entry name" value="GW182_M_dom"/>
</dbReference>
<comment type="caution">
    <text evidence="6">The sequence shown here is derived from an EMBL/GenBank/DDBJ whole genome shotgun (WGS) entry which is preliminary data.</text>
</comment>
<evidence type="ECO:0000259" key="5">
    <source>
        <dbReference type="PROSITE" id="PS50102"/>
    </source>
</evidence>
<dbReference type="InterPro" id="IPR000504">
    <property type="entry name" value="RRM_dom"/>
</dbReference>
<feature type="region of interest" description="Disordered" evidence="4">
    <location>
        <begin position="590"/>
        <end position="643"/>
    </location>
</feature>
<feature type="region of interest" description="Disordered" evidence="4">
    <location>
        <begin position="1151"/>
        <end position="1186"/>
    </location>
</feature>
<feature type="region of interest" description="Disordered" evidence="4">
    <location>
        <begin position="108"/>
        <end position="231"/>
    </location>
</feature>
<dbReference type="PANTHER" id="PTHR13020:SF25">
    <property type="entry name" value="PROTEIN GAWKY"/>
    <property type="match status" value="1"/>
</dbReference>
<dbReference type="Gene3D" id="3.30.70.330">
    <property type="match status" value="1"/>
</dbReference>
<feature type="compositionally biased region" description="Polar residues" evidence="4">
    <location>
        <begin position="980"/>
        <end position="1042"/>
    </location>
</feature>
<dbReference type="GO" id="GO:0000932">
    <property type="term" value="C:P-body"/>
    <property type="evidence" value="ECO:0007669"/>
    <property type="project" value="TreeGrafter"/>
</dbReference>
<keyword evidence="3" id="KW-0175">Coiled coil</keyword>
<dbReference type="PANTHER" id="PTHR13020">
    <property type="entry name" value="TRINUCLEOTIDE REPEAT-CONTAINING GENE 6"/>
    <property type="match status" value="1"/>
</dbReference>
<dbReference type="SMART" id="SM00360">
    <property type="entry name" value="RRM"/>
    <property type="match status" value="1"/>
</dbReference>
<evidence type="ECO:0000256" key="3">
    <source>
        <dbReference type="SAM" id="Coils"/>
    </source>
</evidence>
<keyword evidence="1 2" id="KW-0694">RNA-binding</keyword>
<evidence type="ECO:0000256" key="2">
    <source>
        <dbReference type="PROSITE-ProRule" id="PRU00176"/>
    </source>
</evidence>
<reference evidence="6" key="1">
    <citation type="journal article" date="2024" name="Gigascience">
        <title>Chromosome-level genome of the poultry shaft louse Menopon gallinae provides insight into the host-switching and adaptive evolution of parasitic lice.</title>
        <authorList>
            <person name="Xu Y."/>
            <person name="Ma L."/>
            <person name="Liu S."/>
            <person name="Liang Y."/>
            <person name="Liu Q."/>
            <person name="He Z."/>
            <person name="Tian L."/>
            <person name="Duan Y."/>
            <person name="Cai W."/>
            <person name="Li H."/>
            <person name="Song F."/>
        </authorList>
    </citation>
    <scope>NUCLEOTIDE SEQUENCE</scope>
    <source>
        <strain evidence="6">Cailab_2023a</strain>
    </source>
</reference>
<dbReference type="InterPro" id="IPR033503">
    <property type="entry name" value="GW182_RRM"/>
</dbReference>
<feature type="compositionally biased region" description="Low complexity" evidence="4">
    <location>
        <begin position="440"/>
        <end position="467"/>
    </location>
</feature>
<feature type="domain" description="RRM" evidence="5">
    <location>
        <begin position="1199"/>
        <end position="1271"/>
    </location>
</feature>
<feature type="compositionally biased region" description="Polar residues" evidence="4">
    <location>
        <begin position="1174"/>
        <end position="1186"/>
    </location>
</feature>
<feature type="region of interest" description="Disordered" evidence="4">
    <location>
        <begin position="967"/>
        <end position="1082"/>
    </location>
</feature>
<feature type="region of interest" description="Disordered" evidence="4">
    <location>
        <begin position="1283"/>
        <end position="1364"/>
    </location>
</feature>
<organism evidence="6">
    <name type="scientific">Menopon gallinae</name>
    <name type="common">poultry shaft louse</name>
    <dbReference type="NCBI Taxonomy" id="328185"/>
    <lineage>
        <taxon>Eukaryota</taxon>
        <taxon>Metazoa</taxon>
        <taxon>Ecdysozoa</taxon>
        <taxon>Arthropoda</taxon>
        <taxon>Hexapoda</taxon>
        <taxon>Insecta</taxon>
        <taxon>Pterygota</taxon>
        <taxon>Neoptera</taxon>
        <taxon>Paraneoptera</taxon>
        <taxon>Psocodea</taxon>
        <taxon>Troctomorpha</taxon>
        <taxon>Phthiraptera</taxon>
        <taxon>Amblycera</taxon>
        <taxon>Menoponidae</taxon>
        <taxon>Menopon</taxon>
    </lineage>
</organism>
<feature type="compositionally biased region" description="Low complexity" evidence="4">
    <location>
        <begin position="159"/>
        <end position="203"/>
    </location>
</feature>
<dbReference type="GO" id="GO:0035278">
    <property type="term" value="P:miRNA-mediated gene silencing by inhibition of translation"/>
    <property type="evidence" value="ECO:0007669"/>
    <property type="project" value="InterPro"/>
</dbReference>
<feature type="region of interest" description="Disordered" evidence="4">
    <location>
        <begin position="262"/>
        <end position="510"/>
    </location>
</feature>
<proteinExistence type="predicted"/>
<dbReference type="Pfam" id="PF12938">
    <property type="entry name" value="M_domain"/>
    <property type="match status" value="1"/>
</dbReference>
<feature type="compositionally biased region" description="Polar residues" evidence="4">
    <location>
        <begin position="143"/>
        <end position="158"/>
    </location>
</feature>
<gene>
    <name evidence="6" type="ORF">PYX00_000207</name>
</gene>